<name>A0A1X7U3H9_AMPQE</name>
<organism evidence="1">
    <name type="scientific">Amphimedon queenslandica</name>
    <name type="common">Sponge</name>
    <dbReference type="NCBI Taxonomy" id="400682"/>
    <lineage>
        <taxon>Eukaryota</taxon>
        <taxon>Metazoa</taxon>
        <taxon>Porifera</taxon>
        <taxon>Demospongiae</taxon>
        <taxon>Heteroscleromorpha</taxon>
        <taxon>Haplosclerida</taxon>
        <taxon>Niphatidae</taxon>
        <taxon>Amphimedon</taxon>
    </lineage>
</organism>
<proteinExistence type="predicted"/>
<reference evidence="1" key="1">
    <citation type="submission" date="2017-05" db="UniProtKB">
        <authorList>
            <consortium name="EnsemblMetazoa"/>
        </authorList>
    </citation>
    <scope>IDENTIFICATION</scope>
</reference>
<dbReference type="EnsemblMetazoa" id="Aqu2.1.22325_001">
    <property type="protein sequence ID" value="Aqu2.1.22325_001"/>
    <property type="gene ID" value="Aqu2.1.22325"/>
</dbReference>
<protein>
    <submittedName>
        <fullName evidence="1">Uncharacterized protein</fullName>
    </submittedName>
</protein>
<sequence length="70" mass="7665">LVSVRCQGRLLDLLLLGATAFSLMLLDLNCLNGSWSSGAKPIDFRRRECFVSSEIAVAFKSTCTTITKEP</sequence>
<accession>A0A1X7U3H9</accession>
<evidence type="ECO:0000313" key="1">
    <source>
        <dbReference type="EnsemblMetazoa" id="Aqu2.1.22325_001"/>
    </source>
</evidence>
<dbReference type="InParanoid" id="A0A1X7U3H9"/>
<dbReference type="AlphaFoldDB" id="A0A1X7U3H9"/>